<keyword evidence="1" id="KW-0472">Membrane</keyword>
<dbReference type="RefSeq" id="WP_341439978.1">
    <property type="nucleotide sequence ID" value="NZ_JBBPCN010000001.1"/>
</dbReference>
<sequence>MKRVIRGALAVVLVAPLSVALTFARPGVAHACTCAYNTDGTQAEQQLEDFSSGDNAVFTGTAVAERREGFTVYYDFDVREIFRGDVGAKTTLSTARDSAACRTGFDLKEEYLVFAGTYDTQDAPWSVTMCSATTLSTNELTRAATLKQFGEPRAVTADERAAADYPHGLSIVQWVGIGVAAGLFAAGTVWILRRARH</sequence>
<proteinExistence type="predicted"/>
<name>A0ABU9CSW0_9NOCA</name>
<evidence type="ECO:0000256" key="1">
    <source>
        <dbReference type="SAM" id="Phobius"/>
    </source>
</evidence>
<keyword evidence="1" id="KW-1133">Transmembrane helix</keyword>
<organism evidence="3 4">
    <name type="scientific">Rhodococcus navarretei</name>
    <dbReference type="NCBI Taxonomy" id="3128981"/>
    <lineage>
        <taxon>Bacteria</taxon>
        <taxon>Bacillati</taxon>
        <taxon>Actinomycetota</taxon>
        <taxon>Actinomycetes</taxon>
        <taxon>Mycobacteriales</taxon>
        <taxon>Nocardiaceae</taxon>
        <taxon>Rhodococcus</taxon>
    </lineage>
</organism>
<dbReference type="SUPFAM" id="SSF50242">
    <property type="entry name" value="TIMP-like"/>
    <property type="match status" value="1"/>
</dbReference>
<accession>A0ABU9CSW0</accession>
<protein>
    <recommendedName>
        <fullName evidence="5">Tissue inhibitor of metalloproteinase</fullName>
    </recommendedName>
</protein>
<evidence type="ECO:0000256" key="2">
    <source>
        <dbReference type="SAM" id="SignalP"/>
    </source>
</evidence>
<keyword evidence="4" id="KW-1185">Reference proteome</keyword>
<dbReference type="Gene3D" id="2.40.50.120">
    <property type="match status" value="1"/>
</dbReference>
<reference evidence="3 4" key="1">
    <citation type="submission" date="2024-03" db="EMBL/GenBank/DDBJ databases">
        <title>Rhodococcus navarretei sp. nov. and Pseudarthrobacter quantumdoti sp. nov., two new species with the ability to biosynthesize Quantum Dots isolated from soil samples at Union Glacier, Antarctica.</title>
        <authorList>
            <person name="Vargas M."/>
        </authorList>
    </citation>
    <scope>NUCLEOTIDE SEQUENCE [LARGE SCALE GENOMIC DNA]</scope>
    <source>
        <strain evidence="3 4">EXRC-4A-4</strain>
    </source>
</reference>
<dbReference type="EMBL" id="JBBPCN010000001">
    <property type="protein sequence ID" value="MEK8069536.1"/>
    <property type="molecule type" value="Genomic_DNA"/>
</dbReference>
<evidence type="ECO:0000313" key="3">
    <source>
        <dbReference type="EMBL" id="MEK8069536.1"/>
    </source>
</evidence>
<evidence type="ECO:0000313" key="4">
    <source>
        <dbReference type="Proteomes" id="UP001456513"/>
    </source>
</evidence>
<gene>
    <name evidence="3" type="ORF">AABD04_01590</name>
</gene>
<feature type="signal peptide" evidence="2">
    <location>
        <begin position="1"/>
        <end position="31"/>
    </location>
</feature>
<keyword evidence="2" id="KW-0732">Signal</keyword>
<comment type="caution">
    <text evidence="3">The sequence shown here is derived from an EMBL/GenBank/DDBJ whole genome shotgun (WGS) entry which is preliminary data.</text>
</comment>
<dbReference type="InterPro" id="IPR008993">
    <property type="entry name" value="TIMP-like_OB-fold"/>
</dbReference>
<evidence type="ECO:0008006" key="5">
    <source>
        <dbReference type="Google" id="ProtNLM"/>
    </source>
</evidence>
<dbReference type="Proteomes" id="UP001456513">
    <property type="component" value="Unassembled WGS sequence"/>
</dbReference>
<feature type="chain" id="PRO_5045806181" description="Tissue inhibitor of metalloproteinase" evidence="2">
    <location>
        <begin position="32"/>
        <end position="197"/>
    </location>
</feature>
<feature type="transmembrane region" description="Helical" evidence="1">
    <location>
        <begin position="171"/>
        <end position="192"/>
    </location>
</feature>
<keyword evidence="1" id="KW-0812">Transmembrane</keyword>